<comment type="caution">
    <text evidence="1">The sequence shown here is derived from an EMBL/GenBank/DDBJ whole genome shotgun (WGS) entry which is preliminary data.</text>
</comment>
<gene>
    <name evidence="1" type="ORF">FisN_10Hh279</name>
</gene>
<reference evidence="1 2" key="1">
    <citation type="journal article" date="2015" name="Plant Cell">
        <title>Oil accumulation by the oleaginous diatom Fistulifera solaris as revealed by the genome and transcriptome.</title>
        <authorList>
            <person name="Tanaka T."/>
            <person name="Maeda Y."/>
            <person name="Veluchamy A."/>
            <person name="Tanaka M."/>
            <person name="Abida H."/>
            <person name="Marechal E."/>
            <person name="Bowler C."/>
            <person name="Muto M."/>
            <person name="Sunaga Y."/>
            <person name="Tanaka M."/>
            <person name="Yoshino T."/>
            <person name="Taniguchi T."/>
            <person name="Fukuda Y."/>
            <person name="Nemoto M."/>
            <person name="Matsumoto M."/>
            <person name="Wong P.S."/>
            <person name="Aburatani S."/>
            <person name="Fujibuchi W."/>
        </authorList>
    </citation>
    <scope>NUCLEOTIDE SEQUENCE [LARGE SCALE GENOMIC DNA]</scope>
    <source>
        <strain evidence="1 2">JPCC DA0580</strain>
    </source>
</reference>
<sequence>MDDLLRKPDGELNEATEVLGSTVGDVWVEFEQSYVEESNVELHLDTSNVTNLTKEDVNSSLHVTLISLIHSPEESGSIPQLRLHYSSEGCPQLSSPTYDSPSIDILHDQYVTLWKNDHATPFLIWKSKPCLHSFSLLYNFDFDTYTFDHDMFYDFSTNEKNSRKS</sequence>
<organism evidence="1 2">
    <name type="scientific">Fistulifera solaris</name>
    <name type="common">Oleaginous diatom</name>
    <dbReference type="NCBI Taxonomy" id="1519565"/>
    <lineage>
        <taxon>Eukaryota</taxon>
        <taxon>Sar</taxon>
        <taxon>Stramenopiles</taxon>
        <taxon>Ochrophyta</taxon>
        <taxon>Bacillariophyta</taxon>
        <taxon>Bacillariophyceae</taxon>
        <taxon>Bacillariophycidae</taxon>
        <taxon>Naviculales</taxon>
        <taxon>Naviculaceae</taxon>
        <taxon>Fistulifera</taxon>
    </lineage>
</organism>
<dbReference type="InParanoid" id="A0A1Z5JXE1"/>
<dbReference type="AlphaFoldDB" id="A0A1Z5JXE1"/>
<accession>A0A1Z5JXE1</accession>
<evidence type="ECO:0000313" key="1">
    <source>
        <dbReference type="EMBL" id="GAX18522.1"/>
    </source>
</evidence>
<proteinExistence type="predicted"/>
<keyword evidence="2" id="KW-1185">Reference proteome</keyword>
<name>A0A1Z5JXE1_FISSO</name>
<dbReference type="EMBL" id="BDSP01000131">
    <property type="protein sequence ID" value="GAX18522.1"/>
    <property type="molecule type" value="Genomic_DNA"/>
</dbReference>
<dbReference type="Proteomes" id="UP000198406">
    <property type="component" value="Unassembled WGS sequence"/>
</dbReference>
<evidence type="ECO:0000313" key="2">
    <source>
        <dbReference type="Proteomes" id="UP000198406"/>
    </source>
</evidence>
<protein>
    <submittedName>
        <fullName evidence="1">Uncharacterized protein</fullName>
    </submittedName>
</protein>